<reference evidence="1 2" key="1">
    <citation type="journal article" date="2017" name="Curr. Biol.">
        <title>Genome architecture and evolution of a unichromosomal asexual nematode.</title>
        <authorList>
            <person name="Fradin H."/>
            <person name="Zegar C."/>
            <person name="Gutwein M."/>
            <person name="Lucas J."/>
            <person name="Kovtun M."/>
            <person name="Corcoran D."/>
            <person name="Baugh L.R."/>
            <person name="Kiontke K."/>
            <person name="Gunsalus K."/>
            <person name="Fitch D.H."/>
            <person name="Piano F."/>
        </authorList>
    </citation>
    <scope>NUCLEOTIDE SEQUENCE [LARGE SCALE GENOMIC DNA]</scope>
    <source>
        <strain evidence="1">PF1309</strain>
    </source>
</reference>
<dbReference type="EMBL" id="LIAE01007805">
    <property type="protein sequence ID" value="PAV76849.1"/>
    <property type="molecule type" value="Genomic_DNA"/>
</dbReference>
<dbReference type="InterPro" id="IPR051303">
    <property type="entry name" value="Armcx_regulator"/>
</dbReference>
<dbReference type="Proteomes" id="UP000218231">
    <property type="component" value="Unassembled WGS sequence"/>
</dbReference>
<accession>A0A2A2KSG5</accession>
<dbReference type="PANTHER" id="PTHR15712:SF23">
    <property type="entry name" value="ARMADILLO REPEAT CONTAINING 10"/>
    <property type="match status" value="1"/>
</dbReference>
<dbReference type="SUPFAM" id="SSF48371">
    <property type="entry name" value="ARM repeat"/>
    <property type="match status" value="1"/>
</dbReference>
<comment type="caution">
    <text evidence="1">The sequence shown here is derived from an EMBL/GenBank/DDBJ whole genome shotgun (WGS) entry which is preliminary data.</text>
</comment>
<dbReference type="PANTHER" id="PTHR15712">
    <property type="entry name" value="ARMADILLO REPEAT CONTAINING PROTEIN"/>
    <property type="match status" value="1"/>
</dbReference>
<dbReference type="GO" id="GO:0005739">
    <property type="term" value="C:mitochondrion"/>
    <property type="evidence" value="ECO:0007669"/>
    <property type="project" value="TreeGrafter"/>
</dbReference>
<proteinExistence type="predicted"/>
<sequence>MGQQSSAFVVEIANPRLGRFQLLTALHIVDSSSELLLPLLTVISNCTARVGNQVLFRENSIVKRVYQLFPSSAHWPRPCRIMLLQCLANMCGDFNNLVSFLTCAVPFENEDIHLQPTLQGSTALLVKKVSSSDETEATIAMQALTNLSRNIQPSQVNDYVPAIGPCLDRLWIRGETNLNALRLLVNLACCPQIVPMILGSKVGKCSSRLRLNDCIFESVMGLFRLLDCDKDEVLLRVLTWLLCLSSAVHALSITYDVIAPHNMDPFHNPSHTLFYSIYGPQGRTEMESRVEELRNSSNLEISTKSERLLETLKKIPRWPSTTLNQL</sequence>
<dbReference type="Gene3D" id="1.25.10.10">
    <property type="entry name" value="Leucine-rich Repeat Variant"/>
    <property type="match status" value="1"/>
</dbReference>
<name>A0A2A2KSG5_9BILA</name>
<dbReference type="InterPro" id="IPR011989">
    <property type="entry name" value="ARM-like"/>
</dbReference>
<protein>
    <recommendedName>
        <fullName evidence="3">Armadillo repeat-containing domain-containing protein</fullName>
    </recommendedName>
</protein>
<evidence type="ECO:0008006" key="3">
    <source>
        <dbReference type="Google" id="ProtNLM"/>
    </source>
</evidence>
<gene>
    <name evidence="1" type="ORF">WR25_25953</name>
</gene>
<dbReference type="OrthoDB" id="10017790at2759"/>
<evidence type="ECO:0000313" key="2">
    <source>
        <dbReference type="Proteomes" id="UP000218231"/>
    </source>
</evidence>
<dbReference type="AlphaFoldDB" id="A0A2A2KSG5"/>
<evidence type="ECO:0000313" key="1">
    <source>
        <dbReference type="EMBL" id="PAV76849.1"/>
    </source>
</evidence>
<dbReference type="InterPro" id="IPR016024">
    <property type="entry name" value="ARM-type_fold"/>
</dbReference>
<keyword evidence="2" id="KW-1185">Reference proteome</keyword>
<dbReference type="STRING" id="2018661.A0A2A2KSG5"/>
<organism evidence="1 2">
    <name type="scientific">Diploscapter pachys</name>
    <dbReference type="NCBI Taxonomy" id="2018661"/>
    <lineage>
        <taxon>Eukaryota</taxon>
        <taxon>Metazoa</taxon>
        <taxon>Ecdysozoa</taxon>
        <taxon>Nematoda</taxon>
        <taxon>Chromadorea</taxon>
        <taxon>Rhabditida</taxon>
        <taxon>Rhabditina</taxon>
        <taxon>Rhabditomorpha</taxon>
        <taxon>Rhabditoidea</taxon>
        <taxon>Rhabditidae</taxon>
        <taxon>Diploscapter</taxon>
    </lineage>
</organism>